<feature type="domain" description="Lipoyl-binding" evidence="2">
    <location>
        <begin position="1"/>
        <end position="72"/>
    </location>
</feature>
<proteinExistence type="predicted"/>
<comment type="caution">
    <text evidence="3">The sequence shown here is derived from an EMBL/GenBank/DDBJ whole genome shotgun (WGS) entry which is preliminary data.</text>
</comment>
<evidence type="ECO:0000313" key="3">
    <source>
        <dbReference type="EMBL" id="RXT33321.1"/>
    </source>
</evidence>
<keyword evidence="4" id="KW-1185">Reference proteome</keyword>
<dbReference type="InterPro" id="IPR011053">
    <property type="entry name" value="Single_hybrid_motif"/>
</dbReference>
<dbReference type="CDD" id="cd06850">
    <property type="entry name" value="biotinyl_domain"/>
    <property type="match status" value="1"/>
</dbReference>
<dbReference type="OrthoDB" id="163546at2"/>
<organism evidence="3 4">
    <name type="scientific">Bradyrhizobium betae</name>
    <dbReference type="NCBI Taxonomy" id="244734"/>
    <lineage>
        <taxon>Bacteria</taxon>
        <taxon>Pseudomonadati</taxon>
        <taxon>Pseudomonadota</taxon>
        <taxon>Alphaproteobacteria</taxon>
        <taxon>Hyphomicrobiales</taxon>
        <taxon>Nitrobacteraceae</taxon>
        <taxon>Bradyrhizobium</taxon>
    </lineage>
</organism>
<evidence type="ECO:0000259" key="2">
    <source>
        <dbReference type="PROSITE" id="PS50968"/>
    </source>
</evidence>
<dbReference type="InterPro" id="IPR050709">
    <property type="entry name" value="Biotin_Carboxyl_Carrier/Decarb"/>
</dbReference>
<evidence type="ECO:0000313" key="4">
    <source>
        <dbReference type="Proteomes" id="UP000290819"/>
    </source>
</evidence>
<gene>
    <name evidence="3" type="ORF">B5V03_40380</name>
</gene>
<protein>
    <submittedName>
        <fullName evidence="3">Acetyl-CoA carboxylase biotin carboxyl carrier protein subunit</fullName>
    </submittedName>
</protein>
<keyword evidence="1" id="KW-0092">Biotin</keyword>
<dbReference type="RefSeq" id="WP_129276057.1">
    <property type="nucleotide sequence ID" value="NZ_MZXW01000057.1"/>
</dbReference>
<reference evidence="3 4" key="1">
    <citation type="submission" date="2017-03" db="EMBL/GenBank/DDBJ databases">
        <authorList>
            <person name="Safronova V.I."/>
            <person name="Sazanova A.L."/>
            <person name="Chirak E.R."/>
        </authorList>
    </citation>
    <scope>NUCLEOTIDE SEQUENCE [LARGE SCALE GENOMIC DNA]</scope>
    <source>
        <strain evidence="3 4">Opo-243</strain>
    </source>
</reference>
<name>A0A4Q1UFQ9_9BRAD</name>
<dbReference type="InterPro" id="IPR000089">
    <property type="entry name" value="Biotin_lipoyl"/>
</dbReference>
<dbReference type="PANTHER" id="PTHR45266">
    <property type="entry name" value="OXALOACETATE DECARBOXYLASE ALPHA CHAIN"/>
    <property type="match status" value="1"/>
</dbReference>
<dbReference type="Gene3D" id="2.40.50.100">
    <property type="match status" value="1"/>
</dbReference>
<dbReference type="SUPFAM" id="SSF51230">
    <property type="entry name" value="Single hybrid motif"/>
    <property type="match status" value="1"/>
</dbReference>
<accession>A0A4Q1UFQ9</accession>
<dbReference type="PROSITE" id="PS50968">
    <property type="entry name" value="BIOTINYL_LIPOYL"/>
    <property type="match status" value="1"/>
</dbReference>
<dbReference type="NCBIfam" id="NF004547">
    <property type="entry name" value="PRK05889.1"/>
    <property type="match status" value="1"/>
</dbReference>
<dbReference type="EMBL" id="MZXW01000057">
    <property type="protein sequence ID" value="RXT33321.1"/>
    <property type="molecule type" value="Genomic_DNA"/>
</dbReference>
<sequence length="73" mass="7785">MARLEAKSEVSGFVWKVETELGKRVAKGDTLILIESMKMEIPVVAEADGVVVKISVEEGAAVNEGNTVAVLEI</sequence>
<dbReference type="PANTHER" id="PTHR45266:SF3">
    <property type="entry name" value="OXALOACETATE DECARBOXYLASE ALPHA CHAIN"/>
    <property type="match status" value="1"/>
</dbReference>
<dbReference type="Proteomes" id="UP000290819">
    <property type="component" value="Unassembled WGS sequence"/>
</dbReference>
<evidence type="ECO:0000256" key="1">
    <source>
        <dbReference type="ARBA" id="ARBA00023267"/>
    </source>
</evidence>
<dbReference type="AlphaFoldDB" id="A0A4Q1UFQ9"/>
<dbReference type="Pfam" id="PF00364">
    <property type="entry name" value="Biotin_lipoyl"/>
    <property type="match status" value="1"/>
</dbReference>